<gene>
    <name evidence="1" type="ORF">LR48_Vigan738s001600</name>
</gene>
<accession>A0A0L9TGN4</accession>
<sequence length="189" mass="21086">MIHGRNSMILKERIHGGEKRSRELVNLEGDPYTAFQDLQGGLQECWGEPAELCECKDKSCAFTLHSVGECQLNYASCPKVSPGGSARAVVPKFHKATTGARPAIARGRRREFPLEQELEVADVANALKTHQALHARMPLVTLEVSEVRVEVQVSERETLVRLELELEEMLEEENLDDANLVEVEVKAEP</sequence>
<dbReference type="EMBL" id="KQ258513">
    <property type="protein sequence ID" value="KOM29651.1"/>
    <property type="molecule type" value="Genomic_DNA"/>
</dbReference>
<dbReference type="AlphaFoldDB" id="A0A0L9TGN4"/>
<dbReference type="Gramene" id="KOM29651">
    <property type="protein sequence ID" value="KOM29651"/>
    <property type="gene ID" value="LR48_Vigan738s001600"/>
</dbReference>
<organism evidence="1 2">
    <name type="scientific">Phaseolus angularis</name>
    <name type="common">Azuki bean</name>
    <name type="synonym">Vigna angularis</name>
    <dbReference type="NCBI Taxonomy" id="3914"/>
    <lineage>
        <taxon>Eukaryota</taxon>
        <taxon>Viridiplantae</taxon>
        <taxon>Streptophyta</taxon>
        <taxon>Embryophyta</taxon>
        <taxon>Tracheophyta</taxon>
        <taxon>Spermatophyta</taxon>
        <taxon>Magnoliopsida</taxon>
        <taxon>eudicotyledons</taxon>
        <taxon>Gunneridae</taxon>
        <taxon>Pentapetalae</taxon>
        <taxon>rosids</taxon>
        <taxon>fabids</taxon>
        <taxon>Fabales</taxon>
        <taxon>Fabaceae</taxon>
        <taxon>Papilionoideae</taxon>
        <taxon>50 kb inversion clade</taxon>
        <taxon>NPAAA clade</taxon>
        <taxon>indigoferoid/millettioid clade</taxon>
        <taxon>Phaseoleae</taxon>
        <taxon>Vigna</taxon>
    </lineage>
</organism>
<reference evidence="2" key="1">
    <citation type="journal article" date="2015" name="Proc. Natl. Acad. Sci. U.S.A.">
        <title>Genome sequencing of adzuki bean (Vigna angularis) provides insight into high starch and low fat accumulation and domestication.</title>
        <authorList>
            <person name="Yang K."/>
            <person name="Tian Z."/>
            <person name="Chen C."/>
            <person name="Luo L."/>
            <person name="Zhao B."/>
            <person name="Wang Z."/>
            <person name="Yu L."/>
            <person name="Li Y."/>
            <person name="Sun Y."/>
            <person name="Li W."/>
            <person name="Chen Y."/>
            <person name="Li Y."/>
            <person name="Zhang Y."/>
            <person name="Ai D."/>
            <person name="Zhao J."/>
            <person name="Shang C."/>
            <person name="Ma Y."/>
            <person name="Wu B."/>
            <person name="Wang M."/>
            <person name="Gao L."/>
            <person name="Sun D."/>
            <person name="Zhang P."/>
            <person name="Guo F."/>
            <person name="Wang W."/>
            <person name="Li Y."/>
            <person name="Wang J."/>
            <person name="Varshney R.K."/>
            <person name="Wang J."/>
            <person name="Ling H.Q."/>
            <person name="Wan P."/>
        </authorList>
    </citation>
    <scope>NUCLEOTIDE SEQUENCE</scope>
    <source>
        <strain evidence="2">cv. Jingnong 6</strain>
    </source>
</reference>
<protein>
    <submittedName>
        <fullName evidence="1">Uncharacterized protein</fullName>
    </submittedName>
</protein>
<proteinExistence type="predicted"/>
<evidence type="ECO:0000313" key="1">
    <source>
        <dbReference type="EMBL" id="KOM29651.1"/>
    </source>
</evidence>
<dbReference type="Proteomes" id="UP000053144">
    <property type="component" value="Unassembled WGS sequence"/>
</dbReference>
<name>A0A0L9TGN4_PHAAN</name>
<evidence type="ECO:0000313" key="2">
    <source>
        <dbReference type="Proteomes" id="UP000053144"/>
    </source>
</evidence>